<keyword evidence="4" id="KW-1185">Reference proteome</keyword>
<feature type="signal peptide" evidence="1">
    <location>
        <begin position="1"/>
        <end position="22"/>
    </location>
</feature>
<dbReference type="EMBL" id="CAADRA010007092">
    <property type="protein sequence ID" value="VFT99187.1"/>
    <property type="molecule type" value="Genomic_DNA"/>
</dbReference>
<dbReference type="EMBL" id="VJMH01007066">
    <property type="protein sequence ID" value="KAF0685628.1"/>
    <property type="molecule type" value="Genomic_DNA"/>
</dbReference>
<feature type="chain" id="PRO_5036116536" evidence="1">
    <location>
        <begin position="23"/>
        <end position="132"/>
    </location>
</feature>
<accession>A0A485LKK8</accession>
<keyword evidence="1" id="KW-0732">Signal</keyword>
<reference evidence="2" key="2">
    <citation type="submission" date="2019-06" db="EMBL/GenBank/DDBJ databases">
        <title>Genomics analysis of Aphanomyces spp. identifies a new class of oomycete effector associated with host adaptation.</title>
        <authorList>
            <person name="Gaulin E."/>
        </authorList>
    </citation>
    <scope>NUCLEOTIDE SEQUENCE</scope>
    <source>
        <strain evidence="2">CBS 578.67</strain>
    </source>
</reference>
<dbReference type="AlphaFoldDB" id="A0A485LKK8"/>
<evidence type="ECO:0000313" key="4">
    <source>
        <dbReference type="Proteomes" id="UP000332933"/>
    </source>
</evidence>
<evidence type="ECO:0000256" key="1">
    <source>
        <dbReference type="SAM" id="SignalP"/>
    </source>
</evidence>
<proteinExistence type="predicted"/>
<reference evidence="3 4" key="1">
    <citation type="submission" date="2019-03" db="EMBL/GenBank/DDBJ databases">
        <authorList>
            <person name="Gaulin E."/>
            <person name="Dumas B."/>
        </authorList>
    </citation>
    <scope>NUCLEOTIDE SEQUENCE [LARGE SCALE GENOMIC DNA]</scope>
    <source>
        <strain evidence="3">CBS 568.67</strain>
    </source>
</reference>
<evidence type="ECO:0000313" key="2">
    <source>
        <dbReference type="EMBL" id="KAF0685628.1"/>
    </source>
</evidence>
<protein>
    <submittedName>
        <fullName evidence="3">Aste57867_22527 protein</fullName>
    </submittedName>
</protein>
<gene>
    <name evidence="3" type="primary">Aste57867_22527</name>
    <name evidence="2" type="ORF">As57867_022457</name>
    <name evidence="3" type="ORF">ASTE57867_22527</name>
</gene>
<dbReference type="Proteomes" id="UP000332933">
    <property type="component" value="Unassembled WGS sequence"/>
</dbReference>
<organism evidence="3 4">
    <name type="scientific">Aphanomyces stellatus</name>
    <dbReference type="NCBI Taxonomy" id="120398"/>
    <lineage>
        <taxon>Eukaryota</taxon>
        <taxon>Sar</taxon>
        <taxon>Stramenopiles</taxon>
        <taxon>Oomycota</taxon>
        <taxon>Saprolegniomycetes</taxon>
        <taxon>Saprolegniales</taxon>
        <taxon>Verrucalvaceae</taxon>
        <taxon>Aphanomyces</taxon>
    </lineage>
</organism>
<name>A0A485LKK8_9STRA</name>
<sequence>MQIISILAALVTFAAMTTSSLAQSPPSPAGSDCGGFAGIPCGVGFECRINSSTPDALGSCVPMQGGLTGAGCGGNIRTPCLPGSRCQLNKDGNQGVCVKLPQGTLGAKCGGFVGLPCNRGLKCATPVGTADT</sequence>
<evidence type="ECO:0000313" key="3">
    <source>
        <dbReference type="EMBL" id="VFT99187.1"/>
    </source>
</evidence>